<dbReference type="GO" id="GO:0032259">
    <property type="term" value="P:methylation"/>
    <property type="evidence" value="ECO:0007669"/>
    <property type="project" value="UniProtKB-KW"/>
</dbReference>
<evidence type="ECO:0000256" key="12">
    <source>
        <dbReference type="ARBA" id="ARBA00023159"/>
    </source>
</evidence>
<name>A0A1S8YIK8_9GAMM</name>
<gene>
    <name evidence="17" type="ORF">BTJ39_16190</name>
</gene>
<protein>
    <recommendedName>
        <fullName evidence="4">DNA-3-methyladenine glycosylase II</fullName>
        <ecNumber evidence="4">3.2.2.21</ecNumber>
    </recommendedName>
</protein>
<organism evidence="17 18">
    <name type="scientific">Izhakiella australiensis</name>
    <dbReference type="NCBI Taxonomy" id="1926881"/>
    <lineage>
        <taxon>Bacteria</taxon>
        <taxon>Pseudomonadati</taxon>
        <taxon>Pseudomonadota</taxon>
        <taxon>Gammaproteobacteria</taxon>
        <taxon>Enterobacterales</taxon>
        <taxon>Erwiniaceae</taxon>
        <taxon>Izhakiella</taxon>
    </lineage>
</organism>
<evidence type="ECO:0000313" key="18">
    <source>
        <dbReference type="Proteomes" id="UP000190667"/>
    </source>
</evidence>
<evidence type="ECO:0000256" key="9">
    <source>
        <dbReference type="ARBA" id="ARBA00022833"/>
    </source>
</evidence>
<dbReference type="InterPro" id="IPR009057">
    <property type="entry name" value="Homeodomain-like_sf"/>
</dbReference>
<dbReference type="EMBL" id="MRUL01000012">
    <property type="protein sequence ID" value="OON38901.1"/>
    <property type="molecule type" value="Genomic_DNA"/>
</dbReference>
<dbReference type="InterPro" id="IPR000035">
    <property type="entry name" value="Alkylbase_DNA_glycsylse_CS"/>
</dbReference>
<dbReference type="SUPFAM" id="SSF48150">
    <property type="entry name" value="DNA-glycosylase"/>
    <property type="match status" value="1"/>
</dbReference>
<evidence type="ECO:0000256" key="2">
    <source>
        <dbReference type="ARBA" id="ARBA00001947"/>
    </source>
</evidence>
<dbReference type="InterPro" id="IPR037046">
    <property type="entry name" value="AlkA_N_sf"/>
</dbReference>
<dbReference type="GO" id="GO:0006285">
    <property type="term" value="P:base-excision repair, AP site formation"/>
    <property type="evidence" value="ECO:0007669"/>
    <property type="project" value="TreeGrafter"/>
</dbReference>
<dbReference type="PANTHER" id="PTHR43003">
    <property type="entry name" value="DNA-3-METHYLADENINE GLYCOSYLASE"/>
    <property type="match status" value="1"/>
</dbReference>
<keyword evidence="7" id="KW-0479">Metal-binding</keyword>
<evidence type="ECO:0000256" key="6">
    <source>
        <dbReference type="ARBA" id="ARBA00022679"/>
    </source>
</evidence>
<dbReference type="SUPFAM" id="SSF57884">
    <property type="entry name" value="Ada DNA repair protein, N-terminal domain (N-Ada 10)"/>
    <property type="match status" value="1"/>
</dbReference>
<dbReference type="Pfam" id="PF06029">
    <property type="entry name" value="AlkA_N"/>
    <property type="match status" value="1"/>
</dbReference>
<dbReference type="InterPro" id="IPR018062">
    <property type="entry name" value="HTH_AraC-typ_CS"/>
</dbReference>
<dbReference type="Gene3D" id="1.10.1670.10">
    <property type="entry name" value="Helix-hairpin-Helix base-excision DNA repair enzymes (C-terminal)"/>
    <property type="match status" value="1"/>
</dbReference>
<dbReference type="InterPro" id="IPR035451">
    <property type="entry name" value="Ada-like_dom_sf"/>
</dbReference>
<dbReference type="InterPro" id="IPR051912">
    <property type="entry name" value="Alkylbase_DNA_Glycosylase/TA"/>
</dbReference>
<dbReference type="PROSITE" id="PS01124">
    <property type="entry name" value="HTH_ARAC_FAMILY_2"/>
    <property type="match status" value="1"/>
</dbReference>
<dbReference type="GO" id="GO:0043916">
    <property type="term" value="F:DNA-7-methylguanine glycosylase activity"/>
    <property type="evidence" value="ECO:0007669"/>
    <property type="project" value="TreeGrafter"/>
</dbReference>
<dbReference type="Gene3D" id="3.40.10.10">
    <property type="entry name" value="DNA Methylphosphotriester Repair Domain"/>
    <property type="match status" value="1"/>
</dbReference>
<dbReference type="Gene3D" id="3.30.310.20">
    <property type="entry name" value="DNA-3-methyladenine glycosylase AlkA, N-terminal domain"/>
    <property type="match status" value="1"/>
</dbReference>
<dbReference type="GO" id="GO:0043565">
    <property type="term" value="F:sequence-specific DNA binding"/>
    <property type="evidence" value="ECO:0007669"/>
    <property type="project" value="InterPro"/>
</dbReference>
<dbReference type="Proteomes" id="UP000190667">
    <property type="component" value="Unassembled WGS sequence"/>
</dbReference>
<dbReference type="SMART" id="SM00478">
    <property type="entry name" value="ENDO3c"/>
    <property type="match status" value="1"/>
</dbReference>
<comment type="cofactor">
    <cofactor evidence="2">
        <name>Zn(2+)</name>
        <dbReference type="ChEBI" id="CHEBI:29105"/>
    </cofactor>
</comment>
<dbReference type="PROSITE" id="PS00516">
    <property type="entry name" value="ALKYLBASE_DNA_GLYCOS"/>
    <property type="match status" value="1"/>
</dbReference>
<keyword evidence="13" id="KW-0804">Transcription</keyword>
<dbReference type="InterPro" id="IPR011257">
    <property type="entry name" value="DNA_glycosylase"/>
</dbReference>
<dbReference type="Pfam" id="PF00730">
    <property type="entry name" value="HhH-GPD"/>
    <property type="match status" value="1"/>
</dbReference>
<accession>A0A1S8YIK8</accession>
<comment type="caution">
    <text evidence="17">The sequence shown here is derived from an EMBL/GenBank/DDBJ whole genome shotgun (WGS) entry which is preliminary data.</text>
</comment>
<dbReference type="GO" id="GO:0005737">
    <property type="term" value="C:cytoplasm"/>
    <property type="evidence" value="ECO:0007669"/>
    <property type="project" value="TreeGrafter"/>
</dbReference>
<keyword evidence="12" id="KW-0010">Activator</keyword>
<evidence type="ECO:0000313" key="17">
    <source>
        <dbReference type="EMBL" id="OON38901.1"/>
    </source>
</evidence>
<dbReference type="SMART" id="SM00342">
    <property type="entry name" value="HTH_ARAC"/>
    <property type="match status" value="1"/>
</dbReference>
<keyword evidence="5" id="KW-0489">Methyltransferase</keyword>
<feature type="domain" description="HTH araC/xylS-type" evidence="16">
    <location>
        <begin position="86"/>
        <end position="185"/>
    </location>
</feature>
<dbReference type="SUPFAM" id="SSF55945">
    <property type="entry name" value="TATA-box binding protein-like"/>
    <property type="match status" value="1"/>
</dbReference>
<dbReference type="InterPro" id="IPR010316">
    <property type="entry name" value="AlkA_N"/>
</dbReference>
<evidence type="ECO:0000259" key="16">
    <source>
        <dbReference type="PROSITE" id="PS01124"/>
    </source>
</evidence>
<dbReference type="OrthoDB" id="9811249at2"/>
<evidence type="ECO:0000256" key="3">
    <source>
        <dbReference type="ARBA" id="ARBA00010817"/>
    </source>
</evidence>
<dbReference type="GO" id="GO:0008168">
    <property type="term" value="F:methyltransferase activity"/>
    <property type="evidence" value="ECO:0007669"/>
    <property type="project" value="UniProtKB-KW"/>
</dbReference>
<evidence type="ECO:0000256" key="15">
    <source>
        <dbReference type="SAM" id="MobiDB-lite"/>
    </source>
</evidence>
<feature type="region of interest" description="Disordered" evidence="15">
    <location>
        <begin position="488"/>
        <end position="508"/>
    </location>
</feature>
<dbReference type="RefSeq" id="WP_078003732.1">
    <property type="nucleotide sequence ID" value="NZ_MRUL01000012.1"/>
</dbReference>
<dbReference type="SUPFAM" id="SSF46689">
    <property type="entry name" value="Homeodomain-like"/>
    <property type="match status" value="1"/>
</dbReference>
<evidence type="ECO:0000256" key="4">
    <source>
        <dbReference type="ARBA" id="ARBA00012000"/>
    </source>
</evidence>
<dbReference type="GO" id="GO:0008725">
    <property type="term" value="F:DNA-3-methyladenine glycosylase activity"/>
    <property type="evidence" value="ECO:0007669"/>
    <property type="project" value="TreeGrafter"/>
</dbReference>
<evidence type="ECO:0000256" key="7">
    <source>
        <dbReference type="ARBA" id="ARBA00022723"/>
    </source>
</evidence>
<feature type="compositionally biased region" description="Polar residues" evidence="15">
    <location>
        <begin position="497"/>
        <end position="508"/>
    </location>
</feature>
<dbReference type="GO" id="GO:0032993">
    <property type="term" value="C:protein-DNA complex"/>
    <property type="evidence" value="ECO:0007669"/>
    <property type="project" value="TreeGrafter"/>
</dbReference>
<evidence type="ECO:0000256" key="8">
    <source>
        <dbReference type="ARBA" id="ARBA00022763"/>
    </source>
</evidence>
<dbReference type="EC" id="3.2.2.21" evidence="4"/>
<dbReference type="STRING" id="1926881.BTJ39_16190"/>
<dbReference type="InterPro" id="IPR023170">
    <property type="entry name" value="HhH_base_excis_C"/>
</dbReference>
<dbReference type="AlphaFoldDB" id="A0A1S8YIK8"/>
<dbReference type="Gene3D" id="1.10.10.60">
    <property type="entry name" value="Homeodomain-like"/>
    <property type="match status" value="1"/>
</dbReference>
<comment type="similarity">
    <text evidence="3">Belongs to the alkylbase DNA glycosidase AlkA family.</text>
</comment>
<evidence type="ECO:0000256" key="10">
    <source>
        <dbReference type="ARBA" id="ARBA00023015"/>
    </source>
</evidence>
<sequence length="508" mass="56049">MIERHIAYQALTSRDTRFDGVFFVGVTSTGIYCRPVCPVKPPREENCLFFASASAAEKAAFRPCLRCRPELAPGNAPVDHAHQVAERVIQCLDESLSNGQTSLEDVAQYFAISLRQLRRIVQAELGVSPLELKQTRRLLLAKQLLTETHLSVTEIAFASGFASLRRFNDVFRQRYRMPPSRLRKVVAESNSASLSNDTSTLLLSYRPPYDWQAMLEFLSLRMIEGVEYVDNDSYARTVRIGDHHGWLRVSHNSAKSALSVQFSHSLSPVLPAMLQRLRNLFDLSAQPQAIAAHLAQQPLLRASLEKNPGLRVPGAFDGFEMVVRAILGQQVTVKAATTLACRFANTFGEPFVTPLPQLNRLSPLPERISEASVDDIARLGIVSARARCILALAAACQRGELRLEAGAPPQEVIGQLCALPGIGPWTASYIAMRALRWPDAFPKEDIAVRNNLGGVSAKQAEAISQSWRPWRSYAVLHIWKNLSQPAKKAAEAKTKAHQTGSNGTPAAE</sequence>
<dbReference type="GO" id="GO:0006307">
    <property type="term" value="P:DNA alkylation repair"/>
    <property type="evidence" value="ECO:0007669"/>
    <property type="project" value="TreeGrafter"/>
</dbReference>
<dbReference type="GO" id="GO:0008270">
    <property type="term" value="F:zinc ion binding"/>
    <property type="evidence" value="ECO:0007669"/>
    <property type="project" value="InterPro"/>
</dbReference>
<keyword evidence="11" id="KW-0238">DNA-binding</keyword>
<dbReference type="SMART" id="SM01009">
    <property type="entry name" value="AlkA_N"/>
    <property type="match status" value="1"/>
</dbReference>
<dbReference type="GO" id="GO:0032131">
    <property type="term" value="F:alkylated DNA binding"/>
    <property type="evidence" value="ECO:0007669"/>
    <property type="project" value="TreeGrafter"/>
</dbReference>
<evidence type="ECO:0000256" key="14">
    <source>
        <dbReference type="ARBA" id="ARBA00023204"/>
    </source>
</evidence>
<dbReference type="GO" id="GO:0003700">
    <property type="term" value="F:DNA-binding transcription factor activity"/>
    <property type="evidence" value="ECO:0007669"/>
    <property type="project" value="InterPro"/>
</dbReference>
<dbReference type="PROSITE" id="PS00041">
    <property type="entry name" value="HTH_ARAC_FAMILY_1"/>
    <property type="match status" value="1"/>
</dbReference>
<dbReference type="InterPro" id="IPR004026">
    <property type="entry name" value="Ada_DNA_repair_Zn-bd"/>
</dbReference>
<dbReference type="Pfam" id="PF12833">
    <property type="entry name" value="HTH_18"/>
    <property type="match status" value="1"/>
</dbReference>
<keyword evidence="18" id="KW-1185">Reference proteome</keyword>
<dbReference type="CDD" id="cd00056">
    <property type="entry name" value="ENDO3c"/>
    <property type="match status" value="1"/>
</dbReference>
<dbReference type="Gene3D" id="1.10.340.30">
    <property type="entry name" value="Hypothetical protein, domain 2"/>
    <property type="match status" value="1"/>
</dbReference>
<comment type="catalytic activity">
    <reaction evidence="1">
        <text>Hydrolysis of alkylated DNA, releasing 3-methyladenine, 3-methylguanine, 7-methylguanine and 7-methyladenine.</text>
        <dbReference type="EC" id="3.2.2.21"/>
    </reaction>
</comment>
<keyword evidence="14" id="KW-0234">DNA repair</keyword>
<proteinExistence type="inferred from homology"/>
<keyword evidence="10" id="KW-0805">Transcription regulation</keyword>
<evidence type="ECO:0000256" key="11">
    <source>
        <dbReference type="ARBA" id="ARBA00023125"/>
    </source>
</evidence>
<keyword evidence="9" id="KW-0862">Zinc</keyword>
<dbReference type="InterPro" id="IPR018060">
    <property type="entry name" value="HTH_AraC"/>
</dbReference>
<dbReference type="Pfam" id="PF02805">
    <property type="entry name" value="Ada_Zn_binding"/>
    <property type="match status" value="1"/>
</dbReference>
<dbReference type="InterPro" id="IPR003265">
    <property type="entry name" value="HhH-GPD_domain"/>
</dbReference>
<reference evidence="17 18" key="1">
    <citation type="submission" date="2016-12" db="EMBL/GenBank/DDBJ databases">
        <title>Izhakiella australiana sp. nov. of genus Izhakiella isolated from Australian desert.</title>
        <authorList>
            <person name="Ji M."/>
        </authorList>
    </citation>
    <scope>NUCLEOTIDE SEQUENCE [LARGE SCALE GENOMIC DNA]</scope>
    <source>
        <strain evidence="17 18">D4N98</strain>
    </source>
</reference>
<evidence type="ECO:0000256" key="13">
    <source>
        <dbReference type="ARBA" id="ARBA00023163"/>
    </source>
</evidence>
<keyword evidence="6" id="KW-0808">Transferase</keyword>
<dbReference type="PANTHER" id="PTHR43003:SF13">
    <property type="entry name" value="DNA-3-METHYLADENINE GLYCOSYLASE 2"/>
    <property type="match status" value="1"/>
</dbReference>
<evidence type="ECO:0000256" key="1">
    <source>
        <dbReference type="ARBA" id="ARBA00000086"/>
    </source>
</evidence>
<evidence type="ECO:0000256" key="5">
    <source>
        <dbReference type="ARBA" id="ARBA00022603"/>
    </source>
</evidence>
<keyword evidence="8" id="KW-0227">DNA damage</keyword>